<dbReference type="InterPro" id="IPR002164">
    <property type="entry name" value="NAP_family"/>
</dbReference>
<dbReference type="InterPro" id="IPR037231">
    <property type="entry name" value="NAP-like_sf"/>
</dbReference>
<name>A0A6V7VXB4_MELEN</name>
<evidence type="ECO:0000256" key="1">
    <source>
        <dbReference type="ARBA" id="ARBA00009947"/>
    </source>
</evidence>
<organism evidence="2 3">
    <name type="scientific">Meloidogyne enterolobii</name>
    <name type="common">Root-knot nematode worm</name>
    <name type="synonym">Meloidogyne mayaguensis</name>
    <dbReference type="NCBI Taxonomy" id="390850"/>
    <lineage>
        <taxon>Eukaryota</taxon>
        <taxon>Metazoa</taxon>
        <taxon>Ecdysozoa</taxon>
        <taxon>Nematoda</taxon>
        <taxon>Chromadorea</taxon>
        <taxon>Rhabditida</taxon>
        <taxon>Tylenchina</taxon>
        <taxon>Tylenchomorpha</taxon>
        <taxon>Tylenchoidea</taxon>
        <taxon>Meloidogynidae</taxon>
        <taxon>Meloidogyninae</taxon>
        <taxon>Meloidogyne</taxon>
    </lineage>
</organism>
<evidence type="ECO:0000313" key="3">
    <source>
        <dbReference type="Proteomes" id="UP000580250"/>
    </source>
</evidence>
<dbReference type="Gene3D" id="1.20.5.1500">
    <property type="match status" value="1"/>
</dbReference>
<protein>
    <submittedName>
        <fullName evidence="2">Uncharacterized protein</fullName>
    </submittedName>
</protein>
<dbReference type="Proteomes" id="UP000580250">
    <property type="component" value="Unassembled WGS sequence"/>
</dbReference>
<dbReference type="SUPFAM" id="SSF143113">
    <property type="entry name" value="NAP-like"/>
    <property type="match status" value="1"/>
</dbReference>
<dbReference type="AlphaFoldDB" id="A0A6V7VXB4"/>
<comment type="caution">
    <text evidence="2">The sequence shown here is derived from an EMBL/GenBank/DDBJ whole genome shotgun (WGS) entry which is preliminary data.</text>
</comment>
<comment type="similarity">
    <text evidence="1">Belongs to the nucleosome assembly protein (NAP) family.</text>
</comment>
<dbReference type="EMBL" id="CAJEWN010000334">
    <property type="protein sequence ID" value="CAD2179028.1"/>
    <property type="molecule type" value="Genomic_DNA"/>
</dbReference>
<dbReference type="GO" id="GO:0005634">
    <property type="term" value="C:nucleus"/>
    <property type="evidence" value="ECO:0007669"/>
    <property type="project" value="InterPro"/>
</dbReference>
<gene>
    <name evidence="2" type="ORF">MENT_LOCUS31010</name>
</gene>
<sequence length="134" mass="15271">MNNKNQNLMDILKANDYDLADEDAAGFSPHLSELSRPVIKRVRALKKLQLESLQVETQFYQKVYELEKQFQPLFDAVNAKIDAIVAGEHEPTDEEADTPLLHGVTQETLEKIEQEAPVEEENLLKGFLRSGIMF</sequence>
<reference evidence="2 3" key="1">
    <citation type="submission" date="2020-08" db="EMBL/GenBank/DDBJ databases">
        <authorList>
            <person name="Koutsovoulos G."/>
            <person name="Danchin GJ E."/>
        </authorList>
    </citation>
    <scope>NUCLEOTIDE SEQUENCE [LARGE SCALE GENOMIC DNA]</scope>
</reference>
<evidence type="ECO:0000313" key="2">
    <source>
        <dbReference type="EMBL" id="CAD2179028.1"/>
    </source>
</evidence>
<dbReference type="OrthoDB" id="27325at2759"/>
<accession>A0A6V7VXB4</accession>
<dbReference type="GO" id="GO:0006334">
    <property type="term" value="P:nucleosome assembly"/>
    <property type="evidence" value="ECO:0007669"/>
    <property type="project" value="InterPro"/>
</dbReference>
<proteinExistence type="inferred from homology"/>
<dbReference type="Pfam" id="PF00956">
    <property type="entry name" value="NAP"/>
    <property type="match status" value="1"/>
</dbReference>